<gene>
    <name evidence="2" type="ORF">GSOID_T00031877001</name>
</gene>
<organism evidence="2">
    <name type="scientific">Oikopleura dioica</name>
    <name type="common">Tunicate</name>
    <dbReference type="NCBI Taxonomy" id="34765"/>
    <lineage>
        <taxon>Eukaryota</taxon>
        <taxon>Metazoa</taxon>
        <taxon>Chordata</taxon>
        <taxon>Tunicata</taxon>
        <taxon>Appendicularia</taxon>
        <taxon>Copelata</taxon>
        <taxon>Oikopleuridae</taxon>
        <taxon>Oikopleura</taxon>
    </lineage>
</organism>
<sequence>MKTAAVIAEETSTTTEAQTTSTAILTTTSISYPSLEKKYYFDSESSDYIPDSSESDYYLTFKYTSETTTSGTTTTYQATTTTSEPKIGPIEIQLKKSASWSTNKFEAEVLEIMRITQSICEKCDLQLTTPEEVMHLLIWEIAEDLLREIKYNLNRFYDNIIFVELGKDLPEDYLIRINTHVGTSAATTKDELFYAATDVFEKMEEISNVKIVNELDAGKSKTFGLELSLLVDLNNFDEDVILKKVVRLIESLEQFEAVVKTSEVDYSPTIDYDYFEQKQDLSIRNHEFGPSKQAVKKLNDGQQAYAENKSGGSAKFRKELT</sequence>
<feature type="region of interest" description="Disordered" evidence="1">
    <location>
        <begin position="301"/>
        <end position="321"/>
    </location>
</feature>
<accession>E4YAF1</accession>
<dbReference type="AlphaFoldDB" id="E4YAF1"/>
<protein>
    <submittedName>
        <fullName evidence="2">Uncharacterized protein</fullName>
    </submittedName>
</protein>
<reference evidence="2" key="1">
    <citation type="journal article" date="2010" name="Science">
        <title>Plasticity of animal genome architecture unmasked by rapid evolution of a pelagic tunicate.</title>
        <authorList>
            <person name="Denoeud F."/>
            <person name="Henriet S."/>
            <person name="Mungpakdee S."/>
            <person name="Aury J.M."/>
            <person name="Da Silva C."/>
            <person name="Brinkmann H."/>
            <person name="Mikhaleva J."/>
            <person name="Olsen L.C."/>
            <person name="Jubin C."/>
            <person name="Canestro C."/>
            <person name="Bouquet J.M."/>
            <person name="Danks G."/>
            <person name="Poulain J."/>
            <person name="Campsteijn C."/>
            <person name="Adamski M."/>
            <person name="Cross I."/>
            <person name="Yadetie F."/>
            <person name="Muffato M."/>
            <person name="Louis A."/>
            <person name="Butcher S."/>
            <person name="Tsagkogeorga G."/>
            <person name="Konrad A."/>
            <person name="Singh S."/>
            <person name="Jensen M.F."/>
            <person name="Cong E.H."/>
            <person name="Eikeseth-Otteraa H."/>
            <person name="Noel B."/>
            <person name="Anthouard V."/>
            <person name="Porcel B.M."/>
            <person name="Kachouri-Lafond R."/>
            <person name="Nishino A."/>
            <person name="Ugolini M."/>
            <person name="Chourrout P."/>
            <person name="Nishida H."/>
            <person name="Aasland R."/>
            <person name="Huzurbazar S."/>
            <person name="Westhof E."/>
            <person name="Delsuc F."/>
            <person name="Lehrach H."/>
            <person name="Reinhardt R."/>
            <person name="Weissenbach J."/>
            <person name="Roy S.W."/>
            <person name="Artiguenave F."/>
            <person name="Postlethwait J.H."/>
            <person name="Manak J.R."/>
            <person name="Thompson E.M."/>
            <person name="Jaillon O."/>
            <person name="Du Pasquier L."/>
            <person name="Boudinot P."/>
            <person name="Liberles D.A."/>
            <person name="Volff J.N."/>
            <person name="Philippe H."/>
            <person name="Lenhard B."/>
            <person name="Roest Crollius H."/>
            <person name="Wincker P."/>
            <person name="Chourrout D."/>
        </authorList>
    </citation>
    <scope>NUCLEOTIDE SEQUENCE [LARGE SCALE GENOMIC DNA]</scope>
</reference>
<evidence type="ECO:0000313" key="2">
    <source>
        <dbReference type="EMBL" id="CBY32538.1"/>
    </source>
</evidence>
<proteinExistence type="predicted"/>
<dbReference type="EMBL" id="FN654358">
    <property type="protein sequence ID" value="CBY32538.1"/>
    <property type="molecule type" value="Genomic_DNA"/>
</dbReference>
<dbReference type="Proteomes" id="UP000011014">
    <property type="component" value="Unassembled WGS sequence"/>
</dbReference>
<evidence type="ECO:0000256" key="1">
    <source>
        <dbReference type="SAM" id="MobiDB-lite"/>
    </source>
</evidence>
<name>E4YAF1_OIKDI</name>